<dbReference type="Gene3D" id="3.40.1000.10">
    <property type="entry name" value="Mog1/PsbP, alpha/beta/alpha sandwich"/>
    <property type="match status" value="1"/>
</dbReference>
<organism evidence="1 2">
    <name type="scientific">Candidatus Planktophila sulfonica</name>
    <dbReference type="NCBI Taxonomy" id="1884904"/>
    <lineage>
        <taxon>Bacteria</taxon>
        <taxon>Bacillati</taxon>
        <taxon>Actinomycetota</taxon>
        <taxon>Actinomycetes</taxon>
        <taxon>Candidatus Nanopelagicales</taxon>
        <taxon>Candidatus Nanopelagicaceae</taxon>
        <taxon>Candidatus Planktophila</taxon>
    </lineage>
</organism>
<protein>
    <recommendedName>
        <fullName evidence="3">DUF1795 domain-containing protein</fullName>
    </recommendedName>
</protein>
<dbReference type="Proteomes" id="UP000217215">
    <property type="component" value="Chromosome"/>
</dbReference>
<accession>A0A249KIL1</accession>
<dbReference type="EMBL" id="CP016773">
    <property type="protein sequence ID" value="ASY16519.1"/>
    <property type="molecule type" value="Genomic_DNA"/>
</dbReference>
<dbReference type="KEGG" id="psuf:A1sIA56_06500"/>
<keyword evidence="2" id="KW-1185">Reference proteome</keyword>
<sequence length="203" mass="22544">MALSLSACGESSQLYPASKEDGVFFSVPKNWKGLSFAALSKFEKKSAENPEESRESLVKWQVAYSTDTKVKVSSVFTLKPPSSPLIFARVRDLTAEETNDFSYNSLRNVIVPVTQLADGAELGVPDFEILSDREVVEKGARGVQTIYRFSIDGEQQTFNQTALMSNDRTTIYILIGRCLSKCYQKNKKAIEEIVSTFTVEGAK</sequence>
<proteinExistence type="predicted"/>
<gene>
    <name evidence="1" type="ORF">A1sIA56_06500</name>
</gene>
<evidence type="ECO:0000313" key="1">
    <source>
        <dbReference type="EMBL" id="ASY16519.1"/>
    </source>
</evidence>
<dbReference type="AlphaFoldDB" id="A0A249KIL1"/>
<name>A0A249KIL1_9ACTN</name>
<evidence type="ECO:0000313" key="2">
    <source>
        <dbReference type="Proteomes" id="UP000217215"/>
    </source>
</evidence>
<reference evidence="1 2" key="1">
    <citation type="submission" date="2016-07" db="EMBL/GenBank/DDBJ databases">
        <title>High microdiversification within the ubiquitous acI lineage of Actinobacteria.</title>
        <authorList>
            <person name="Neuenschwander S.M."/>
            <person name="Salcher M."/>
            <person name="Ghai R."/>
            <person name="Pernthaler J."/>
        </authorList>
    </citation>
    <scope>NUCLEOTIDE SEQUENCE [LARGE SCALE GENOMIC DNA]</scope>
    <source>
        <strain evidence="1">MMS-IA-56</strain>
    </source>
</reference>
<evidence type="ECO:0008006" key="3">
    <source>
        <dbReference type="Google" id="ProtNLM"/>
    </source>
</evidence>